<dbReference type="Proteomes" id="UP000717696">
    <property type="component" value="Unassembled WGS sequence"/>
</dbReference>
<keyword evidence="2" id="KW-1185">Reference proteome</keyword>
<protein>
    <recommendedName>
        <fullName evidence="3">Zn(2)-C6 fungal-type domain-containing protein</fullName>
    </recommendedName>
</protein>
<evidence type="ECO:0008006" key="3">
    <source>
        <dbReference type="Google" id="ProtNLM"/>
    </source>
</evidence>
<dbReference type="AlphaFoldDB" id="A0A9P9IHG4"/>
<dbReference type="GO" id="GO:0001228">
    <property type="term" value="F:DNA-binding transcription activator activity, RNA polymerase II-specific"/>
    <property type="evidence" value="ECO:0007669"/>
    <property type="project" value="TreeGrafter"/>
</dbReference>
<proteinExistence type="predicted"/>
<dbReference type="EMBL" id="JAGMUU010000026">
    <property type="protein sequence ID" value="KAH7122193.1"/>
    <property type="molecule type" value="Genomic_DNA"/>
</dbReference>
<evidence type="ECO:0000313" key="1">
    <source>
        <dbReference type="EMBL" id="KAH7122193.1"/>
    </source>
</evidence>
<accession>A0A9P9IHG4</accession>
<dbReference type="PANTHER" id="PTHR47784:SF5">
    <property type="entry name" value="STEROL UPTAKE CONTROL PROTEIN 2"/>
    <property type="match status" value="1"/>
</dbReference>
<reference evidence="1" key="1">
    <citation type="journal article" date="2021" name="Nat. Commun.">
        <title>Genetic determinants of endophytism in the Arabidopsis root mycobiome.</title>
        <authorList>
            <person name="Mesny F."/>
            <person name="Miyauchi S."/>
            <person name="Thiergart T."/>
            <person name="Pickel B."/>
            <person name="Atanasova L."/>
            <person name="Karlsson M."/>
            <person name="Huettel B."/>
            <person name="Barry K.W."/>
            <person name="Haridas S."/>
            <person name="Chen C."/>
            <person name="Bauer D."/>
            <person name="Andreopoulos W."/>
            <person name="Pangilinan J."/>
            <person name="LaButti K."/>
            <person name="Riley R."/>
            <person name="Lipzen A."/>
            <person name="Clum A."/>
            <person name="Drula E."/>
            <person name="Henrissat B."/>
            <person name="Kohler A."/>
            <person name="Grigoriev I.V."/>
            <person name="Martin F.M."/>
            <person name="Hacquard S."/>
        </authorList>
    </citation>
    <scope>NUCLEOTIDE SEQUENCE</scope>
    <source>
        <strain evidence="1">MPI-CAGE-AT-0021</strain>
    </source>
</reference>
<dbReference type="OrthoDB" id="5295362at2759"/>
<sequence>MSTRRPHTKSRSGCANCKRRKVKVCTHLISSNMAWHLICRFQLSGLGGANKLCPGYLLTLSQDQVSDRISPLPPHELWGRNCELMHHFCTVTADTLSFQKDVVGVWKKAIPRQGYTHSFIMHGIFAIAAAHKAHLDPTSRHIFLPLADYHQTIGSIGYRSVLEHISAENWLAVYSFKSLLMIHMLTQPTRMNPSKLSDPISSLVELIWLVRGVDSTIRPFITETVNSEFRPLVFCIWPLTFSRRSHIDLANRCLPADACEAVTRLRASQKSQIPSDSLGQYQVAIDNLEACYILVALSRSEIEPGCIFVWLYHFHDGLIMDLIARRPQALLIIAYFSVVLASIEKKTWYLKGWARQLLDQVVTHLDGQPNLLGLIEWPRKQVFKLLGG</sequence>
<comment type="caution">
    <text evidence="1">The sequence shown here is derived from an EMBL/GenBank/DDBJ whole genome shotgun (WGS) entry which is preliminary data.</text>
</comment>
<gene>
    <name evidence="1" type="ORF">B0J13DRAFT_456203</name>
</gene>
<organism evidence="1 2">
    <name type="scientific">Dactylonectria estremocensis</name>
    <dbReference type="NCBI Taxonomy" id="1079267"/>
    <lineage>
        <taxon>Eukaryota</taxon>
        <taxon>Fungi</taxon>
        <taxon>Dikarya</taxon>
        <taxon>Ascomycota</taxon>
        <taxon>Pezizomycotina</taxon>
        <taxon>Sordariomycetes</taxon>
        <taxon>Hypocreomycetidae</taxon>
        <taxon>Hypocreales</taxon>
        <taxon>Nectriaceae</taxon>
        <taxon>Dactylonectria</taxon>
    </lineage>
</organism>
<name>A0A9P9IHG4_9HYPO</name>
<dbReference type="InterPro" id="IPR053157">
    <property type="entry name" value="Sterol_Uptake_Regulator"/>
</dbReference>
<evidence type="ECO:0000313" key="2">
    <source>
        <dbReference type="Proteomes" id="UP000717696"/>
    </source>
</evidence>
<dbReference type="PANTHER" id="PTHR47784">
    <property type="entry name" value="STEROL UPTAKE CONTROL PROTEIN 2"/>
    <property type="match status" value="1"/>
</dbReference>